<accession>A0A1M7GXZ1</accession>
<proteinExistence type="predicted"/>
<protein>
    <submittedName>
        <fullName evidence="2">Uncharacterized protein</fullName>
    </submittedName>
</protein>
<dbReference type="AlphaFoldDB" id="A0A1M7GXZ1"/>
<sequence>MILEMNQGRFGDLFFVPFPSLDDIYLNSIELLVTILFYLFNVVVRVMLMGFL</sequence>
<gene>
    <name evidence="2" type="ORF">SAMN05660971_02412</name>
</gene>
<dbReference type="EMBL" id="FRCA01000006">
    <property type="protein sequence ID" value="SHM21006.1"/>
    <property type="molecule type" value="Genomic_DNA"/>
</dbReference>
<keyword evidence="1" id="KW-0812">Transmembrane</keyword>
<keyword evidence="1" id="KW-1133">Transmembrane helix</keyword>
<organism evidence="2 3">
    <name type="scientific">Halomonas cupida</name>
    <dbReference type="NCBI Taxonomy" id="44933"/>
    <lineage>
        <taxon>Bacteria</taxon>
        <taxon>Pseudomonadati</taxon>
        <taxon>Pseudomonadota</taxon>
        <taxon>Gammaproteobacteria</taxon>
        <taxon>Oceanospirillales</taxon>
        <taxon>Halomonadaceae</taxon>
        <taxon>Halomonas</taxon>
    </lineage>
</organism>
<evidence type="ECO:0000313" key="3">
    <source>
        <dbReference type="Proteomes" id="UP000184123"/>
    </source>
</evidence>
<evidence type="ECO:0000256" key="1">
    <source>
        <dbReference type="SAM" id="Phobius"/>
    </source>
</evidence>
<reference evidence="2 3" key="1">
    <citation type="submission" date="2016-11" db="EMBL/GenBank/DDBJ databases">
        <authorList>
            <person name="Jaros S."/>
            <person name="Januszkiewicz K."/>
            <person name="Wedrychowicz H."/>
        </authorList>
    </citation>
    <scope>NUCLEOTIDE SEQUENCE [LARGE SCALE GENOMIC DNA]</scope>
    <source>
        <strain evidence="2 3">DSM 4740</strain>
    </source>
</reference>
<feature type="transmembrane region" description="Helical" evidence="1">
    <location>
        <begin position="24"/>
        <end position="48"/>
    </location>
</feature>
<keyword evidence="1" id="KW-0472">Membrane</keyword>
<dbReference type="STRING" id="44933.SAMN05660971_02412"/>
<name>A0A1M7GXZ1_9GAMM</name>
<evidence type="ECO:0000313" key="2">
    <source>
        <dbReference type="EMBL" id="SHM21006.1"/>
    </source>
</evidence>
<dbReference type="Proteomes" id="UP000184123">
    <property type="component" value="Unassembled WGS sequence"/>
</dbReference>